<sequence length="297" mass="33121">MTAGALSDTVEILLKPKSPVLLKRHLLCEAALGMKQQCLISYALGLSQPPAAEHARLLSHRLRAGSPKKTLLSAASSAGILQGSPSLDKRSLEAEAGFEPRTLRPDKANIPKNLEELHSRFVLVVYDEPNESRGATDPQDSQWLRSEITDRKTRGWRPIPLPQLLLFTLEQRGSISGLMPPSGGMKNMHRKDVASERFFPNRPPDTTKERILLRLVQVLTKLISERHKSDCLRRSSQRKKKEKKVFSCSTLPVPSCHATRRKHEGWDTARLPKPRQGKSSGGGRIRTTDLPVSKFAL</sequence>
<evidence type="ECO:0000313" key="2">
    <source>
        <dbReference type="EMBL" id="KER26509.1"/>
    </source>
</evidence>
<dbReference type="CTD" id="20320414"/>
<organism evidence="2 3">
    <name type="scientific">Opisthorchis viverrini</name>
    <name type="common">Southeast Asian liver fluke</name>
    <dbReference type="NCBI Taxonomy" id="6198"/>
    <lineage>
        <taxon>Eukaryota</taxon>
        <taxon>Metazoa</taxon>
        <taxon>Spiralia</taxon>
        <taxon>Lophotrochozoa</taxon>
        <taxon>Platyhelminthes</taxon>
        <taxon>Trematoda</taxon>
        <taxon>Digenea</taxon>
        <taxon>Opisthorchiida</taxon>
        <taxon>Opisthorchiata</taxon>
        <taxon>Opisthorchiidae</taxon>
        <taxon>Opisthorchis</taxon>
    </lineage>
</organism>
<evidence type="ECO:0000256" key="1">
    <source>
        <dbReference type="SAM" id="MobiDB-lite"/>
    </source>
</evidence>
<dbReference type="RefSeq" id="XP_009169706.1">
    <property type="nucleotide sequence ID" value="XM_009171442.1"/>
</dbReference>
<dbReference type="GeneID" id="20320414"/>
<dbReference type="KEGG" id="ovi:T265_06232"/>
<feature type="region of interest" description="Disordered" evidence="1">
    <location>
        <begin position="257"/>
        <end position="297"/>
    </location>
</feature>
<keyword evidence="3" id="KW-1185">Reference proteome</keyword>
<gene>
    <name evidence="2" type="ORF">T265_06232</name>
</gene>
<protein>
    <submittedName>
        <fullName evidence="2">Uncharacterized protein</fullName>
    </submittedName>
</protein>
<accession>A0A075AE55</accession>
<dbReference type="EMBL" id="KL596745">
    <property type="protein sequence ID" value="KER26509.1"/>
    <property type="molecule type" value="Genomic_DNA"/>
</dbReference>
<proteinExistence type="predicted"/>
<reference evidence="2 3" key="1">
    <citation type="submission" date="2013-11" db="EMBL/GenBank/DDBJ databases">
        <title>Opisthorchis viverrini - life in the bile duct.</title>
        <authorList>
            <person name="Young N.D."/>
            <person name="Nagarajan N."/>
            <person name="Lin S.J."/>
            <person name="Korhonen P.K."/>
            <person name="Jex A.R."/>
            <person name="Hall R.S."/>
            <person name="Safavi-Hemami H."/>
            <person name="Kaewkong W."/>
            <person name="Bertrand D."/>
            <person name="Gao S."/>
            <person name="Seet Q."/>
            <person name="Wongkham S."/>
            <person name="Teh B.T."/>
            <person name="Wongkham C."/>
            <person name="Intapan P.M."/>
            <person name="Maleewong W."/>
            <person name="Yang X."/>
            <person name="Hu M."/>
            <person name="Wang Z."/>
            <person name="Hofmann A."/>
            <person name="Sternberg P.W."/>
            <person name="Tan P."/>
            <person name="Wang J."/>
            <person name="Gasser R.B."/>
        </authorList>
    </citation>
    <scope>NUCLEOTIDE SEQUENCE [LARGE SCALE GENOMIC DNA]</scope>
</reference>
<dbReference type="AlphaFoldDB" id="A0A075AE55"/>
<dbReference type="OrthoDB" id="7848332at2759"/>
<dbReference type="Proteomes" id="UP000054324">
    <property type="component" value="Unassembled WGS sequence"/>
</dbReference>
<name>A0A075AE55_OPIVI</name>
<evidence type="ECO:0000313" key="3">
    <source>
        <dbReference type="Proteomes" id="UP000054324"/>
    </source>
</evidence>